<protein>
    <submittedName>
        <fullName evidence="1">Uncharacterized protein</fullName>
    </submittedName>
</protein>
<dbReference type="EMBL" id="BJHW01000003">
    <property type="protein sequence ID" value="GDY60596.1"/>
    <property type="molecule type" value="Genomic_DNA"/>
</dbReference>
<comment type="caution">
    <text evidence="1">The sequence shown here is derived from an EMBL/GenBank/DDBJ whole genome shotgun (WGS) entry which is preliminary data.</text>
</comment>
<gene>
    <name evidence="1" type="ORF">SVIO_112190</name>
</gene>
<sequence length="69" mass="6922">MRPQVDGLAGVGLDLCAALGQVLVSTPAAAATVSTSVSVRSFWLSSAAASLSAALASRWARAAMAWSVM</sequence>
<keyword evidence="2" id="KW-1185">Reference proteome</keyword>
<dbReference type="Proteomes" id="UP000301309">
    <property type="component" value="Unassembled WGS sequence"/>
</dbReference>
<evidence type="ECO:0000313" key="2">
    <source>
        <dbReference type="Proteomes" id="UP000301309"/>
    </source>
</evidence>
<proteinExistence type="predicted"/>
<accession>A0A4D4LMP8</accession>
<evidence type="ECO:0000313" key="1">
    <source>
        <dbReference type="EMBL" id="GDY60596.1"/>
    </source>
</evidence>
<name>A0A4D4LMP8_STRVO</name>
<reference evidence="1 2" key="1">
    <citation type="journal article" date="2020" name="Int. J. Syst. Evol. Microbiol.">
        <title>Reclassification of Streptomyces castelarensis and Streptomyces sporoclivatus as later heterotypic synonyms of Streptomyces antimycoticus.</title>
        <authorList>
            <person name="Komaki H."/>
            <person name="Tamura T."/>
        </authorList>
    </citation>
    <scope>NUCLEOTIDE SEQUENCE [LARGE SCALE GENOMIC DNA]</scope>
    <source>
        <strain evidence="1 2">NBRC 13459</strain>
    </source>
</reference>
<dbReference type="AlphaFoldDB" id="A0A4D4LMP8"/>
<organism evidence="1 2">
    <name type="scientific">Streptomyces violaceusniger</name>
    <dbReference type="NCBI Taxonomy" id="68280"/>
    <lineage>
        <taxon>Bacteria</taxon>
        <taxon>Bacillati</taxon>
        <taxon>Actinomycetota</taxon>
        <taxon>Actinomycetes</taxon>
        <taxon>Kitasatosporales</taxon>
        <taxon>Streptomycetaceae</taxon>
        <taxon>Streptomyces</taxon>
        <taxon>Streptomyces violaceusniger group</taxon>
    </lineage>
</organism>